<reference evidence="3" key="2">
    <citation type="submission" date="2020-05" db="UniProtKB">
        <authorList>
            <consortium name="EnsemblMetazoa"/>
        </authorList>
    </citation>
    <scope>IDENTIFICATION</scope>
</reference>
<dbReference type="EnsemblMetazoa" id="ASIC016447-RA">
    <property type="protein sequence ID" value="ASIC016447-PA"/>
    <property type="gene ID" value="ASIC016447"/>
</dbReference>
<dbReference type="EMBL" id="ATLV01023105">
    <property type="status" value="NOT_ANNOTATED_CDS"/>
    <property type="molecule type" value="Genomic_DNA"/>
</dbReference>
<dbReference type="EMBL" id="KE525340">
    <property type="protein sequence ID" value="KFB48463.1"/>
    <property type="molecule type" value="Genomic_DNA"/>
</dbReference>
<dbReference type="VEuPathDB" id="VectorBase:ASIC016447"/>
<protein>
    <submittedName>
        <fullName evidence="2 3">Uncharacterized protein</fullName>
    </submittedName>
</protein>
<dbReference type="Proteomes" id="UP000030765">
    <property type="component" value="Unassembled WGS sequence"/>
</dbReference>
<organism evidence="2">
    <name type="scientific">Anopheles sinensis</name>
    <name type="common">Mosquito</name>
    <dbReference type="NCBI Taxonomy" id="74873"/>
    <lineage>
        <taxon>Eukaryota</taxon>
        <taxon>Metazoa</taxon>
        <taxon>Ecdysozoa</taxon>
        <taxon>Arthropoda</taxon>
        <taxon>Hexapoda</taxon>
        <taxon>Insecta</taxon>
        <taxon>Pterygota</taxon>
        <taxon>Neoptera</taxon>
        <taxon>Endopterygota</taxon>
        <taxon>Diptera</taxon>
        <taxon>Nematocera</taxon>
        <taxon>Culicoidea</taxon>
        <taxon>Culicidae</taxon>
        <taxon>Anophelinae</taxon>
        <taxon>Anopheles</taxon>
    </lineage>
</organism>
<name>A0A084WE19_ANOSI</name>
<sequence>MFRKVLPPFVVRLRLTRASGHQSPSADRHPSRKKDVQRPGFISLPESPDIVRLCCLFPVGKKLSCGMLNNVIKHATLAHYRDPGPIYGFTNISNYRSYPRSLSVNPVPRGQDCPTQSQSWWE</sequence>
<dbReference type="AlphaFoldDB" id="A0A084WE19"/>
<evidence type="ECO:0000313" key="2">
    <source>
        <dbReference type="EMBL" id="KFB48463.1"/>
    </source>
</evidence>
<feature type="region of interest" description="Disordered" evidence="1">
    <location>
        <begin position="18"/>
        <end position="44"/>
    </location>
</feature>
<evidence type="ECO:0000313" key="4">
    <source>
        <dbReference type="Proteomes" id="UP000030765"/>
    </source>
</evidence>
<evidence type="ECO:0000313" key="3">
    <source>
        <dbReference type="EnsemblMetazoa" id="ASIC016447-PA"/>
    </source>
</evidence>
<reference evidence="2 4" key="1">
    <citation type="journal article" date="2014" name="BMC Genomics">
        <title>Genome sequence of Anopheles sinensis provides insight into genetics basis of mosquito competence for malaria parasites.</title>
        <authorList>
            <person name="Zhou D."/>
            <person name="Zhang D."/>
            <person name="Ding G."/>
            <person name="Shi L."/>
            <person name="Hou Q."/>
            <person name="Ye Y."/>
            <person name="Xu Y."/>
            <person name="Zhou H."/>
            <person name="Xiong C."/>
            <person name="Li S."/>
            <person name="Yu J."/>
            <person name="Hong S."/>
            <person name="Yu X."/>
            <person name="Zou P."/>
            <person name="Chen C."/>
            <person name="Chang X."/>
            <person name="Wang W."/>
            <person name="Lv Y."/>
            <person name="Sun Y."/>
            <person name="Ma L."/>
            <person name="Shen B."/>
            <person name="Zhu C."/>
        </authorList>
    </citation>
    <scope>NUCLEOTIDE SEQUENCE [LARGE SCALE GENOMIC DNA]</scope>
</reference>
<evidence type="ECO:0000256" key="1">
    <source>
        <dbReference type="SAM" id="MobiDB-lite"/>
    </source>
</evidence>
<feature type="compositionally biased region" description="Basic and acidic residues" evidence="1">
    <location>
        <begin position="26"/>
        <end position="37"/>
    </location>
</feature>
<keyword evidence="4" id="KW-1185">Reference proteome</keyword>
<gene>
    <name evidence="2" type="ORF">ZHAS_00016447</name>
</gene>
<proteinExistence type="predicted"/>
<accession>A0A084WE19</accession>